<evidence type="ECO:0000256" key="14">
    <source>
        <dbReference type="NCBIfam" id="TIGR00228"/>
    </source>
</evidence>
<evidence type="ECO:0000256" key="6">
    <source>
        <dbReference type="ARBA" id="ARBA00022763"/>
    </source>
</evidence>
<keyword evidence="6 13" id="KW-0227">DNA damage</keyword>
<evidence type="ECO:0000313" key="16">
    <source>
        <dbReference type="Proteomes" id="UP000231581"/>
    </source>
</evidence>
<comment type="function">
    <text evidence="13">The RuvA-RuvB-RuvC complex processes Holliday junction (HJ) DNA during genetic recombination and DNA repair. Endonuclease that resolves HJ intermediates. Cleaves cruciform DNA by making single-stranded nicks across the HJ at symmetrical positions within the homologous arms, yielding a 5'-phosphate and a 3'-hydroxyl group; requires a central core of homology in the junction. The consensus cleavage sequence is 5'-(A/T)TT(C/G)-3'. Cleavage occurs on the 3'-side of the TT dinucleotide at the point of strand exchange. HJ branch migration catalyzed by RuvA-RuvB allows RuvC to scan DNA until it finds its consensus sequence, where it cleaves and resolves the cruciform DNA.</text>
</comment>
<evidence type="ECO:0000256" key="5">
    <source>
        <dbReference type="ARBA" id="ARBA00022759"/>
    </source>
</evidence>
<dbReference type="EMBL" id="PCSZ01000078">
    <property type="protein sequence ID" value="PIP60188.1"/>
    <property type="molecule type" value="Genomic_DNA"/>
</dbReference>
<feature type="active site" evidence="13">
    <location>
        <position position="67"/>
    </location>
</feature>
<evidence type="ECO:0000256" key="4">
    <source>
        <dbReference type="ARBA" id="ARBA00022723"/>
    </source>
</evidence>
<feature type="binding site" evidence="13">
    <location>
        <position position="140"/>
    </location>
    <ligand>
        <name>Mg(2+)</name>
        <dbReference type="ChEBI" id="CHEBI:18420"/>
        <label>1</label>
    </ligand>
</feature>
<dbReference type="GO" id="GO:0000287">
    <property type="term" value="F:magnesium ion binding"/>
    <property type="evidence" value="ECO:0007669"/>
    <property type="project" value="UniProtKB-UniRule"/>
</dbReference>
<name>A0A2H0BT78_9BACT</name>
<dbReference type="Gene3D" id="3.30.420.10">
    <property type="entry name" value="Ribonuclease H-like superfamily/Ribonuclease H"/>
    <property type="match status" value="1"/>
</dbReference>
<feature type="binding site" evidence="13">
    <location>
        <position position="7"/>
    </location>
    <ligand>
        <name>Mg(2+)</name>
        <dbReference type="ChEBI" id="CHEBI:18420"/>
        <label>1</label>
    </ligand>
</feature>
<feature type="active site" evidence="13">
    <location>
        <position position="7"/>
    </location>
</feature>
<evidence type="ECO:0000256" key="2">
    <source>
        <dbReference type="ARBA" id="ARBA00022490"/>
    </source>
</evidence>
<dbReference type="EC" id="3.1.21.10" evidence="13 14"/>
<evidence type="ECO:0000256" key="10">
    <source>
        <dbReference type="ARBA" id="ARBA00023172"/>
    </source>
</evidence>
<dbReference type="GO" id="GO:0003677">
    <property type="term" value="F:DNA binding"/>
    <property type="evidence" value="ECO:0007669"/>
    <property type="project" value="UniProtKB-KW"/>
</dbReference>
<keyword evidence="9 13" id="KW-0238">DNA-binding</keyword>
<proteinExistence type="inferred from homology"/>
<comment type="subunit">
    <text evidence="13">Homodimer which binds Holliday junction (HJ) DNA. The HJ becomes 2-fold symmetrical on binding to RuvC with unstacked arms; it has a different conformation from HJ DNA in complex with RuvA. In the full resolvosome a probable DNA-RuvA(4)-RuvB(12)-RuvC(2) complex forms which resolves the HJ.</text>
</comment>
<evidence type="ECO:0000256" key="9">
    <source>
        <dbReference type="ARBA" id="ARBA00023125"/>
    </source>
</evidence>
<evidence type="ECO:0000256" key="3">
    <source>
        <dbReference type="ARBA" id="ARBA00022722"/>
    </source>
</evidence>
<evidence type="ECO:0000256" key="12">
    <source>
        <dbReference type="ARBA" id="ARBA00029354"/>
    </source>
</evidence>
<organism evidence="15 16">
    <name type="scientific">Candidatus Uhrbacteria bacterium CG22_combo_CG10-13_8_21_14_all_47_17</name>
    <dbReference type="NCBI Taxonomy" id="1975041"/>
    <lineage>
        <taxon>Bacteria</taxon>
        <taxon>Candidatus Uhriibacteriota</taxon>
    </lineage>
</organism>
<comment type="catalytic activity">
    <reaction evidence="12 13">
        <text>Endonucleolytic cleavage at a junction such as a reciprocal single-stranded crossover between two homologous DNA duplexes (Holliday junction).</text>
        <dbReference type="EC" id="3.1.21.10"/>
    </reaction>
</comment>
<reference evidence="15 16" key="1">
    <citation type="submission" date="2017-09" db="EMBL/GenBank/DDBJ databases">
        <title>Depth-based differentiation of microbial function through sediment-hosted aquifers and enrichment of novel symbionts in the deep terrestrial subsurface.</title>
        <authorList>
            <person name="Probst A.J."/>
            <person name="Ladd B."/>
            <person name="Jarett J.K."/>
            <person name="Geller-Mcgrath D.E."/>
            <person name="Sieber C.M."/>
            <person name="Emerson J.B."/>
            <person name="Anantharaman K."/>
            <person name="Thomas B.C."/>
            <person name="Malmstrom R."/>
            <person name="Stieglmeier M."/>
            <person name="Klingl A."/>
            <person name="Woyke T."/>
            <person name="Ryan C.M."/>
            <person name="Banfield J.F."/>
        </authorList>
    </citation>
    <scope>NUCLEOTIDE SEQUENCE [LARGE SCALE GENOMIC DNA]</scope>
    <source>
        <strain evidence="15">CG22_combo_CG10-13_8_21_14_all_47_17</strain>
    </source>
</reference>
<dbReference type="NCBIfam" id="NF000711">
    <property type="entry name" value="PRK00039.2-1"/>
    <property type="match status" value="1"/>
</dbReference>
<keyword evidence="10 13" id="KW-0233">DNA recombination</keyword>
<dbReference type="AlphaFoldDB" id="A0A2H0BT78"/>
<sequence>MRILGIDPGFDRTGWGLIEDQGGKLTQIACGCVQTSADQAFSERLQIVRDELSVVMKKYTPEAVAVEHIFFQTNVKTAIKVGMARGVILLAIADAGLPLVELTPGQVKQGLTGYGAADKKQVQEMVVRLLKLTSVPKPDDIADALAIAIVGATLAKRLN</sequence>
<dbReference type="InterPro" id="IPR012337">
    <property type="entry name" value="RNaseH-like_sf"/>
</dbReference>
<dbReference type="PANTHER" id="PTHR30194:SF3">
    <property type="entry name" value="CROSSOVER JUNCTION ENDODEOXYRIBONUCLEASE RUVC"/>
    <property type="match status" value="1"/>
</dbReference>
<feature type="binding site" evidence="13">
    <location>
        <position position="67"/>
    </location>
    <ligand>
        <name>Mg(2+)</name>
        <dbReference type="ChEBI" id="CHEBI:18420"/>
        <label>2</label>
    </ligand>
</feature>
<dbReference type="GO" id="GO:0006310">
    <property type="term" value="P:DNA recombination"/>
    <property type="evidence" value="ECO:0007669"/>
    <property type="project" value="UniProtKB-UniRule"/>
</dbReference>
<dbReference type="PROSITE" id="PS01321">
    <property type="entry name" value="RUVC"/>
    <property type="match status" value="1"/>
</dbReference>
<dbReference type="GO" id="GO:0048476">
    <property type="term" value="C:Holliday junction resolvase complex"/>
    <property type="evidence" value="ECO:0007669"/>
    <property type="project" value="UniProtKB-UniRule"/>
</dbReference>
<accession>A0A2H0BT78</accession>
<keyword evidence="2 13" id="KW-0963">Cytoplasm</keyword>
<comment type="caution">
    <text evidence="15">The sequence shown here is derived from an EMBL/GenBank/DDBJ whole genome shotgun (WGS) entry which is preliminary data.</text>
</comment>
<dbReference type="InterPro" id="IPR020563">
    <property type="entry name" value="X-over_junc_endoDNase_Mg_BS"/>
</dbReference>
<comment type="cofactor">
    <cofactor evidence="13">
        <name>Mg(2+)</name>
        <dbReference type="ChEBI" id="CHEBI:18420"/>
    </cofactor>
    <text evidence="13">Binds 2 Mg(2+) ion per subunit.</text>
</comment>
<keyword evidence="7 13" id="KW-0378">Hydrolase</keyword>
<keyword evidence="11 13" id="KW-0234">DNA repair</keyword>
<dbReference type="GO" id="GO:0008821">
    <property type="term" value="F:crossover junction DNA endonuclease activity"/>
    <property type="evidence" value="ECO:0007669"/>
    <property type="project" value="UniProtKB-UniRule"/>
</dbReference>
<dbReference type="GO" id="GO:0006281">
    <property type="term" value="P:DNA repair"/>
    <property type="evidence" value="ECO:0007669"/>
    <property type="project" value="UniProtKB-UniRule"/>
</dbReference>
<dbReference type="Proteomes" id="UP000231581">
    <property type="component" value="Unassembled WGS sequence"/>
</dbReference>
<dbReference type="PANTHER" id="PTHR30194">
    <property type="entry name" value="CROSSOVER JUNCTION ENDODEOXYRIBONUCLEASE RUVC"/>
    <property type="match status" value="1"/>
</dbReference>
<evidence type="ECO:0000256" key="11">
    <source>
        <dbReference type="ARBA" id="ARBA00023204"/>
    </source>
</evidence>
<dbReference type="HAMAP" id="MF_00034">
    <property type="entry name" value="RuvC"/>
    <property type="match status" value="1"/>
</dbReference>
<evidence type="ECO:0000256" key="8">
    <source>
        <dbReference type="ARBA" id="ARBA00022842"/>
    </source>
</evidence>
<dbReference type="CDD" id="cd16962">
    <property type="entry name" value="RuvC"/>
    <property type="match status" value="1"/>
</dbReference>
<dbReference type="PRINTS" id="PR00696">
    <property type="entry name" value="RSOLVASERUVC"/>
</dbReference>
<keyword evidence="3 13" id="KW-0540">Nuclease</keyword>
<dbReference type="Pfam" id="PF02075">
    <property type="entry name" value="RuvC"/>
    <property type="match status" value="1"/>
</dbReference>
<feature type="active site" evidence="13">
    <location>
        <position position="140"/>
    </location>
</feature>
<dbReference type="InterPro" id="IPR002176">
    <property type="entry name" value="X-over_junc_endoDNase_RuvC"/>
</dbReference>
<dbReference type="GO" id="GO:0005737">
    <property type="term" value="C:cytoplasm"/>
    <property type="evidence" value="ECO:0007669"/>
    <property type="project" value="UniProtKB-SubCell"/>
</dbReference>
<comment type="subcellular location">
    <subcellularLocation>
        <location evidence="13">Cytoplasm</location>
    </subcellularLocation>
</comment>
<evidence type="ECO:0000256" key="1">
    <source>
        <dbReference type="ARBA" id="ARBA00009518"/>
    </source>
</evidence>
<keyword evidence="4 13" id="KW-0479">Metal-binding</keyword>
<dbReference type="FunFam" id="3.30.420.10:FF:000002">
    <property type="entry name" value="Crossover junction endodeoxyribonuclease RuvC"/>
    <property type="match status" value="1"/>
</dbReference>
<keyword evidence="8 13" id="KW-0460">Magnesium</keyword>
<dbReference type="SUPFAM" id="SSF53098">
    <property type="entry name" value="Ribonuclease H-like"/>
    <property type="match status" value="1"/>
</dbReference>
<evidence type="ECO:0000256" key="7">
    <source>
        <dbReference type="ARBA" id="ARBA00022801"/>
    </source>
</evidence>
<evidence type="ECO:0000256" key="13">
    <source>
        <dbReference type="HAMAP-Rule" id="MF_00034"/>
    </source>
</evidence>
<keyword evidence="5 13" id="KW-0255">Endonuclease</keyword>
<protein>
    <recommendedName>
        <fullName evidence="13 14">Crossover junction endodeoxyribonuclease RuvC</fullName>
        <ecNumber evidence="13 14">3.1.21.10</ecNumber>
    </recommendedName>
    <alternativeName>
        <fullName evidence="13">Holliday junction nuclease RuvC</fullName>
    </alternativeName>
    <alternativeName>
        <fullName evidence="13">Holliday junction resolvase RuvC</fullName>
    </alternativeName>
</protein>
<comment type="similarity">
    <text evidence="1 13">Belongs to the RuvC family.</text>
</comment>
<gene>
    <name evidence="13" type="primary">ruvC</name>
    <name evidence="15" type="ORF">COX00_04670</name>
</gene>
<dbReference type="InterPro" id="IPR036397">
    <property type="entry name" value="RNaseH_sf"/>
</dbReference>
<dbReference type="NCBIfam" id="TIGR00228">
    <property type="entry name" value="ruvC"/>
    <property type="match status" value="1"/>
</dbReference>
<evidence type="ECO:0000313" key="15">
    <source>
        <dbReference type="EMBL" id="PIP60188.1"/>
    </source>
</evidence>